<proteinExistence type="inferred from homology"/>
<accession>A0A1H2I105</accession>
<protein>
    <recommendedName>
        <fullName evidence="3">N-acetylmuramoyl-L-alanine amidase</fullName>
        <ecNumber evidence="3">3.5.1.28</ecNumber>
    </recommendedName>
</protein>
<dbReference type="Proteomes" id="UP000243232">
    <property type="component" value="Chromosome I"/>
</dbReference>
<name>A0A1H2I105_9PSED</name>
<dbReference type="Gene3D" id="1.10.101.10">
    <property type="entry name" value="PGBD-like superfamily/PGBD"/>
    <property type="match status" value="1"/>
</dbReference>
<evidence type="ECO:0000256" key="4">
    <source>
        <dbReference type="ARBA" id="ARBA00022801"/>
    </source>
</evidence>
<dbReference type="FunFam" id="3.40.80.10:FF:000003">
    <property type="entry name" value="N-acetylmuramoyl-L-alanine amidase"/>
    <property type="match status" value="1"/>
</dbReference>
<dbReference type="RefSeq" id="WP_090198164.1">
    <property type="nucleotide sequence ID" value="NZ_LT629785.1"/>
</dbReference>
<dbReference type="InterPro" id="IPR036505">
    <property type="entry name" value="Amidase/PGRP_sf"/>
</dbReference>
<evidence type="ECO:0000256" key="2">
    <source>
        <dbReference type="ARBA" id="ARBA00007553"/>
    </source>
</evidence>
<dbReference type="Gene3D" id="3.40.80.10">
    <property type="entry name" value="Peptidoglycan recognition protein-like"/>
    <property type="match status" value="1"/>
</dbReference>
<evidence type="ECO:0000313" key="9">
    <source>
        <dbReference type="Proteomes" id="UP000243232"/>
    </source>
</evidence>
<comment type="similarity">
    <text evidence="2">Belongs to the N-acetylmuramoyl-L-alanine amidase 2 family.</text>
</comment>
<dbReference type="Pfam" id="PF01471">
    <property type="entry name" value="PG_binding_1"/>
    <property type="match status" value="1"/>
</dbReference>
<dbReference type="EC" id="3.5.1.28" evidence="3"/>
<dbReference type="PANTHER" id="PTHR30417:SF1">
    <property type="entry name" value="N-ACETYLMURAMOYL-L-ALANINE AMIDASE AMID"/>
    <property type="match status" value="1"/>
</dbReference>
<feature type="chain" id="PRO_5009276227" description="N-acetylmuramoyl-L-alanine amidase" evidence="6">
    <location>
        <begin position="23"/>
        <end position="276"/>
    </location>
</feature>
<gene>
    <name evidence="8" type="ORF">SAMN05216296_3412</name>
</gene>
<dbReference type="SUPFAM" id="SSF47090">
    <property type="entry name" value="PGBD-like"/>
    <property type="match status" value="1"/>
</dbReference>
<reference evidence="9" key="1">
    <citation type="submission" date="2016-10" db="EMBL/GenBank/DDBJ databases">
        <authorList>
            <person name="Varghese N."/>
            <person name="Submissions S."/>
        </authorList>
    </citation>
    <scope>NUCLEOTIDE SEQUENCE [LARGE SCALE GENOMIC DNA]</scope>
    <source>
        <strain evidence="9">DSM 17875</strain>
    </source>
</reference>
<dbReference type="GO" id="GO:0019867">
    <property type="term" value="C:outer membrane"/>
    <property type="evidence" value="ECO:0007669"/>
    <property type="project" value="TreeGrafter"/>
</dbReference>
<evidence type="ECO:0000313" key="8">
    <source>
        <dbReference type="EMBL" id="SDU37769.1"/>
    </source>
</evidence>
<dbReference type="EMBL" id="LT629785">
    <property type="protein sequence ID" value="SDU37769.1"/>
    <property type="molecule type" value="Genomic_DNA"/>
</dbReference>
<keyword evidence="9" id="KW-1185">Reference proteome</keyword>
<dbReference type="InterPro" id="IPR002477">
    <property type="entry name" value="Peptidoglycan-bd-like"/>
</dbReference>
<evidence type="ECO:0000256" key="1">
    <source>
        <dbReference type="ARBA" id="ARBA00001561"/>
    </source>
</evidence>
<dbReference type="Pfam" id="PF01510">
    <property type="entry name" value="Amidase_2"/>
    <property type="match status" value="1"/>
</dbReference>
<evidence type="ECO:0000256" key="5">
    <source>
        <dbReference type="ARBA" id="ARBA00023316"/>
    </source>
</evidence>
<evidence type="ECO:0000256" key="6">
    <source>
        <dbReference type="SAM" id="SignalP"/>
    </source>
</evidence>
<dbReference type="InterPro" id="IPR002502">
    <property type="entry name" value="Amidase_domain"/>
</dbReference>
<evidence type="ECO:0000256" key="3">
    <source>
        <dbReference type="ARBA" id="ARBA00011901"/>
    </source>
</evidence>
<dbReference type="GO" id="GO:0071555">
    <property type="term" value="P:cell wall organization"/>
    <property type="evidence" value="ECO:0007669"/>
    <property type="project" value="UniProtKB-KW"/>
</dbReference>
<dbReference type="GO" id="GO:0009254">
    <property type="term" value="P:peptidoglycan turnover"/>
    <property type="evidence" value="ECO:0007669"/>
    <property type="project" value="TreeGrafter"/>
</dbReference>
<dbReference type="GO" id="GO:0008745">
    <property type="term" value="F:N-acetylmuramoyl-L-alanine amidase activity"/>
    <property type="evidence" value="ECO:0007669"/>
    <property type="project" value="UniProtKB-EC"/>
</dbReference>
<sequence>MFNASTAYFCKPLWFSRLKALAGVPLLLLLSACGALQINTEHVSQNQDSRVQFVVLHYTSSDLKQSLKTLTEKGVSSHYLINDTPPTIYRLVDENRRAWHAGNSQWQGRTWLNASSIGIELVNPGYRETEQGRVWFAYPDGQIDQLIRLLKDIQQRHELPVDSIIGHSDIAPQRKVDPGPLFPWKRLADAGLIRWPAADRVAALQAGYSSGLPDALWFQQQLHVVGFEISFSGEFDQQTRNVLAAFQMKYRPERFDGVADAQTAALLAVLNTPAQP</sequence>
<feature type="signal peptide" evidence="6">
    <location>
        <begin position="1"/>
        <end position="22"/>
    </location>
</feature>
<dbReference type="SUPFAM" id="SSF55846">
    <property type="entry name" value="N-acetylmuramoyl-L-alanine amidase-like"/>
    <property type="match status" value="1"/>
</dbReference>
<dbReference type="OrthoDB" id="9794842at2"/>
<organism evidence="8 9">
    <name type="scientific">Pseudomonas pohangensis</name>
    <dbReference type="NCBI Taxonomy" id="364197"/>
    <lineage>
        <taxon>Bacteria</taxon>
        <taxon>Pseudomonadati</taxon>
        <taxon>Pseudomonadota</taxon>
        <taxon>Gammaproteobacteria</taxon>
        <taxon>Pseudomonadales</taxon>
        <taxon>Pseudomonadaceae</taxon>
        <taxon>Pseudomonas</taxon>
    </lineage>
</organism>
<keyword evidence="6" id="KW-0732">Signal</keyword>
<dbReference type="GO" id="GO:0009253">
    <property type="term" value="P:peptidoglycan catabolic process"/>
    <property type="evidence" value="ECO:0007669"/>
    <property type="project" value="InterPro"/>
</dbReference>
<dbReference type="CDD" id="cd06583">
    <property type="entry name" value="PGRP"/>
    <property type="match status" value="1"/>
</dbReference>
<dbReference type="AlphaFoldDB" id="A0A1H2I105"/>
<keyword evidence="5" id="KW-0961">Cell wall biogenesis/degradation</keyword>
<dbReference type="InterPro" id="IPR036366">
    <property type="entry name" value="PGBDSf"/>
</dbReference>
<feature type="domain" description="N-acetylmuramoyl-L-alanine amidase" evidence="7">
    <location>
        <begin position="39"/>
        <end position="179"/>
    </location>
</feature>
<dbReference type="InterPro" id="IPR051206">
    <property type="entry name" value="NAMLAA_amidase_2"/>
</dbReference>
<keyword evidence="4" id="KW-0378">Hydrolase</keyword>
<evidence type="ECO:0000259" key="7">
    <source>
        <dbReference type="SMART" id="SM00644"/>
    </source>
</evidence>
<dbReference type="SMART" id="SM00644">
    <property type="entry name" value="Ami_2"/>
    <property type="match status" value="1"/>
</dbReference>
<dbReference type="PANTHER" id="PTHR30417">
    <property type="entry name" value="N-ACETYLMURAMOYL-L-ALANINE AMIDASE AMID"/>
    <property type="match status" value="1"/>
</dbReference>
<dbReference type="STRING" id="364197.SAMN05216296_3412"/>
<dbReference type="InterPro" id="IPR036365">
    <property type="entry name" value="PGBD-like_sf"/>
</dbReference>
<comment type="catalytic activity">
    <reaction evidence="1">
        <text>Hydrolyzes the link between N-acetylmuramoyl residues and L-amino acid residues in certain cell-wall glycopeptides.</text>
        <dbReference type="EC" id="3.5.1.28"/>
    </reaction>
</comment>